<reference evidence="1" key="1">
    <citation type="submission" date="2024-05" db="EMBL/GenBank/DDBJ databases">
        <title>Campylobacter coli isolated from environmental waters in Slovenia.</title>
        <authorList>
            <person name="Zautner A.E."/>
            <person name="Bunk B."/>
            <person name="Riedel T."/>
            <person name="Sproeer C."/>
        </authorList>
    </citation>
    <scope>NUCLEOTIDE SEQUENCE</scope>
    <source>
        <strain evidence="1">CCS1377</strain>
    </source>
</reference>
<dbReference type="AlphaFoldDB" id="A0AAU7E765"/>
<organism evidence="1">
    <name type="scientific">Campylobacter sp. CCS1377</name>
    <dbReference type="NCBI Taxonomy" id="3158229"/>
    <lineage>
        <taxon>Bacteria</taxon>
        <taxon>Pseudomonadati</taxon>
        <taxon>Campylobacterota</taxon>
        <taxon>Epsilonproteobacteria</taxon>
        <taxon>Campylobacterales</taxon>
        <taxon>Campylobacteraceae</taxon>
        <taxon>Campylobacter</taxon>
    </lineage>
</organism>
<sequence length="41" mass="4698">MLKTIDEKGNIIYGDLSLQKNLKLEFKGSNNIVFLLEAVRM</sequence>
<dbReference type="RefSeq" id="WP_348518590.1">
    <property type="nucleotide sequence ID" value="NZ_CP155620.1"/>
</dbReference>
<protein>
    <submittedName>
        <fullName evidence="1">Uncharacterized protein</fullName>
    </submittedName>
</protein>
<name>A0AAU7E765_9BACT</name>
<proteinExistence type="predicted"/>
<evidence type="ECO:0000313" key="1">
    <source>
        <dbReference type="EMBL" id="XBJ29247.1"/>
    </source>
</evidence>
<dbReference type="EMBL" id="CP155620">
    <property type="protein sequence ID" value="XBJ29247.1"/>
    <property type="molecule type" value="Genomic_DNA"/>
</dbReference>
<gene>
    <name evidence="1" type="ORF">AAH949_09255</name>
</gene>
<accession>A0AAU7E765</accession>